<comment type="caution">
    <text evidence="2">The sequence shown here is derived from an EMBL/GenBank/DDBJ whole genome shotgun (WGS) entry which is preliminary data.</text>
</comment>
<dbReference type="OrthoDB" id="3437607at2759"/>
<feature type="compositionally biased region" description="Low complexity" evidence="1">
    <location>
        <begin position="85"/>
        <end position="99"/>
    </location>
</feature>
<feature type="compositionally biased region" description="Basic and acidic residues" evidence="1">
    <location>
        <begin position="1"/>
        <end position="23"/>
    </location>
</feature>
<feature type="compositionally biased region" description="Basic and acidic residues" evidence="1">
    <location>
        <begin position="336"/>
        <end position="360"/>
    </location>
</feature>
<organism evidence="2 3">
    <name type="scientific">Pseudomassariella vexata</name>
    <dbReference type="NCBI Taxonomy" id="1141098"/>
    <lineage>
        <taxon>Eukaryota</taxon>
        <taxon>Fungi</taxon>
        <taxon>Dikarya</taxon>
        <taxon>Ascomycota</taxon>
        <taxon>Pezizomycotina</taxon>
        <taxon>Sordariomycetes</taxon>
        <taxon>Xylariomycetidae</taxon>
        <taxon>Amphisphaeriales</taxon>
        <taxon>Pseudomassariaceae</taxon>
        <taxon>Pseudomassariella</taxon>
    </lineage>
</organism>
<feature type="region of interest" description="Disordered" evidence="1">
    <location>
        <begin position="207"/>
        <end position="368"/>
    </location>
</feature>
<dbReference type="RefSeq" id="XP_040715384.1">
    <property type="nucleotide sequence ID" value="XM_040865073.1"/>
</dbReference>
<feature type="compositionally biased region" description="Polar residues" evidence="1">
    <location>
        <begin position="257"/>
        <end position="266"/>
    </location>
</feature>
<dbReference type="GeneID" id="63781285"/>
<feature type="compositionally biased region" description="Polar residues" evidence="1">
    <location>
        <begin position="207"/>
        <end position="218"/>
    </location>
</feature>
<proteinExistence type="predicted"/>
<feature type="region of interest" description="Disordered" evidence="1">
    <location>
        <begin position="1"/>
        <end position="192"/>
    </location>
</feature>
<dbReference type="InParanoid" id="A0A1Y2DXE4"/>
<gene>
    <name evidence="2" type="ORF">BCR38DRAFT_514656</name>
</gene>
<sequence length="368" mass="39596">MSEVKDFERRQRFKKYLVEHESRTPQPPQPMASGQPNPNAEDVFQEPDIDSDTRDTKDISPSSEQGETPRLLAIRPKRPPRTDAPGESSSQSAASTPSPGLASSMGGIPQSPFPSWSGDARILPPPFSLGTRVAPDEHTLPSPSPRTRPSTAYDDRVQGPEPPMTPPRRSSMRDPHTRPRTSPSSAAGATGIVRSAVRFVESYVQSARGISTPSRGLRSTSGSPTPTPTLVGRGEGWQGGTSMVGDPRIRVYDDSLPASSQPQTPQHVPEARHQSRLHGAYTAPVARVAPRPGGYHSSTIRGQRGRGQSPPGLETPGFRGLYGGIENGDDSTLFEEASRLHEGHGEDEEGVRPGRSEDNPAHTSSSRH</sequence>
<reference evidence="2 3" key="1">
    <citation type="submission" date="2016-07" db="EMBL/GenBank/DDBJ databases">
        <title>Pervasive Adenine N6-methylation of Active Genes in Fungi.</title>
        <authorList>
            <consortium name="DOE Joint Genome Institute"/>
            <person name="Mondo S.J."/>
            <person name="Dannebaum R.O."/>
            <person name="Kuo R.C."/>
            <person name="Labutti K."/>
            <person name="Haridas S."/>
            <person name="Kuo A."/>
            <person name="Salamov A."/>
            <person name="Ahrendt S.R."/>
            <person name="Lipzen A."/>
            <person name="Sullivan W."/>
            <person name="Andreopoulos W.B."/>
            <person name="Clum A."/>
            <person name="Lindquist E."/>
            <person name="Daum C."/>
            <person name="Ramamoorthy G.K."/>
            <person name="Gryganskyi A."/>
            <person name="Culley D."/>
            <person name="Magnuson J.K."/>
            <person name="James T.Y."/>
            <person name="O'Malley M.A."/>
            <person name="Stajich J.E."/>
            <person name="Spatafora J.W."/>
            <person name="Visel A."/>
            <person name="Grigoriev I.V."/>
        </authorList>
    </citation>
    <scope>NUCLEOTIDE SEQUENCE [LARGE SCALE GENOMIC DNA]</scope>
    <source>
        <strain evidence="2 3">CBS 129021</strain>
    </source>
</reference>
<dbReference type="EMBL" id="MCFJ01000007">
    <property type="protein sequence ID" value="ORY63970.1"/>
    <property type="molecule type" value="Genomic_DNA"/>
</dbReference>
<protein>
    <submittedName>
        <fullName evidence="2">Uncharacterized protein</fullName>
    </submittedName>
</protein>
<name>A0A1Y2DXE4_9PEZI</name>
<accession>A0A1Y2DXE4</accession>
<dbReference type="AlphaFoldDB" id="A0A1Y2DXE4"/>
<evidence type="ECO:0000313" key="3">
    <source>
        <dbReference type="Proteomes" id="UP000193689"/>
    </source>
</evidence>
<evidence type="ECO:0000313" key="2">
    <source>
        <dbReference type="EMBL" id="ORY63970.1"/>
    </source>
</evidence>
<evidence type="ECO:0000256" key="1">
    <source>
        <dbReference type="SAM" id="MobiDB-lite"/>
    </source>
</evidence>
<dbReference type="Proteomes" id="UP000193689">
    <property type="component" value="Unassembled WGS sequence"/>
</dbReference>
<keyword evidence="3" id="KW-1185">Reference proteome</keyword>